<dbReference type="EMBL" id="UYSG01011693">
    <property type="protein sequence ID" value="VDL63351.1"/>
    <property type="molecule type" value="Genomic_DNA"/>
</dbReference>
<organism evidence="1 2">
    <name type="scientific">Hymenolepis diminuta</name>
    <name type="common">Rat tapeworm</name>
    <dbReference type="NCBI Taxonomy" id="6216"/>
    <lineage>
        <taxon>Eukaryota</taxon>
        <taxon>Metazoa</taxon>
        <taxon>Spiralia</taxon>
        <taxon>Lophotrochozoa</taxon>
        <taxon>Platyhelminthes</taxon>
        <taxon>Cestoda</taxon>
        <taxon>Eucestoda</taxon>
        <taxon>Cyclophyllidea</taxon>
        <taxon>Hymenolepididae</taxon>
        <taxon>Hymenolepis</taxon>
    </lineage>
</organism>
<sequence>MWKKHLRFCEWWLQGISGGCGEGRRSDASVGRPVVIARDFPVIGEGGITQELCTIRLIDILGILEPKAQTFCGQLSLAVCGAVDWNAVNEMAMNWEKFRTSRLFHVIAEIEGMMSPIGCPRMAEVEMVSLPEIQDAPDIITDLFVEGIDIPV</sequence>
<accession>A0A3P7BRC1</accession>
<reference evidence="1 2" key="1">
    <citation type="submission" date="2018-11" db="EMBL/GenBank/DDBJ databases">
        <authorList>
            <consortium name="Pathogen Informatics"/>
        </authorList>
    </citation>
    <scope>NUCLEOTIDE SEQUENCE [LARGE SCALE GENOMIC DNA]</scope>
</reference>
<dbReference type="AlphaFoldDB" id="A0A3P7BRC1"/>
<dbReference type="Proteomes" id="UP000274504">
    <property type="component" value="Unassembled WGS sequence"/>
</dbReference>
<proteinExistence type="predicted"/>
<protein>
    <submittedName>
        <fullName evidence="1">Uncharacterized protein</fullName>
    </submittedName>
</protein>
<evidence type="ECO:0000313" key="1">
    <source>
        <dbReference type="EMBL" id="VDL63351.1"/>
    </source>
</evidence>
<evidence type="ECO:0000313" key="2">
    <source>
        <dbReference type="Proteomes" id="UP000274504"/>
    </source>
</evidence>
<name>A0A3P7BRC1_HYMDI</name>
<gene>
    <name evidence="1" type="ORF">HDID_LOCUS10450</name>
</gene>
<dbReference type="OrthoDB" id="269151at2759"/>